<proteinExistence type="predicted"/>
<keyword evidence="2" id="KW-1185">Reference proteome</keyword>
<evidence type="ECO:0000313" key="1">
    <source>
        <dbReference type="EMBL" id="SEW13831.1"/>
    </source>
</evidence>
<dbReference type="STRING" id="1173584.SAMN05444851_1645"/>
<protein>
    <recommendedName>
        <fullName evidence="3">Methyltransferase domain-containing protein</fullName>
    </recommendedName>
</protein>
<dbReference type="InterPro" id="IPR029063">
    <property type="entry name" value="SAM-dependent_MTases_sf"/>
</dbReference>
<reference evidence="1 2" key="1">
    <citation type="submission" date="2016-10" db="EMBL/GenBank/DDBJ databases">
        <authorList>
            <person name="de Groot N.N."/>
        </authorList>
    </citation>
    <scope>NUCLEOTIDE SEQUENCE [LARGE SCALE GENOMIC DNA]</scope>
    <source>
        <strain evidence="1 2">DSM 29439</strain>
    </source>
</reference>
<evidence type="ECO:0008006" key="3">
    <source>
        <dbReference type="Google" id="ProtNLM"/>
    </source>
</evidence>
<name>A0A1I0PHK3_9RHOB</name>
<dbReference type="AlphaFoldDB" id="A0A1I0PHK3"/>
<organism evidence="1 2">
    <name type="scientific">Aliiroseovarius sediminilitoris</name>
    <dbReference type="NCBI Taxonomy" id="1173584"/>
    <lineage>
        <taxon>Bacteria</taxon>
        <taxon>Pseudomonadati</taxon>
        <taxon>Pseudomonadota</taxon>
        <taxon>Alphaproteobacteria</taxon>
        <taxon>Rhodobacterales</taxon>
        <taxon>Paracoccaceae</taxon>
        <taxon>Aliiroseovarius</taxon>
    </lineage>
</organism>
<sequence length="209" mass="24064">MLGRQKMHFKPSGWTPRLINSLKEMGIEATPDDIFQDDDFCETFLKTIGWPSLESLDFSDIEGAEYVHDLGEPITDELRSRFDLIYDGGTTEHVFDIAQAFRNVDAMLSENGIFISCVGADGWFGHGFYQIGPDIPWRYWVASLGYDMLGCWTFSRKGQHPPRPIEDPTGNPRGGVHRYDQPQFIFYVVQKKKRDDDPKQVIQSHYVDY</sequence>
<dbReference type="SUPFAM" id="SSF53335">
    <property type="entry name" value="S-adenosyl-L-methionine-dependent methyltransferases"/>
    <property type="match status" value="1"/>
</dbReference>
<evidence type="ECO:0000313" key="2">
    <source>
        <dbReference type="Proteomes" id="UP000199650"/>
    </source>
</evidence>
<dbReference type="EMBL" id="FOJB01000001">
    <property type="protein sequence ID" value="SEW13831.1"/>
    <property type="molecule type" value="Genomic_DNA"/>
</dbReference>
<dbReference type="Proteomes" id="UP000199650">
    <property type="component" value="Unassembled WGS sequence"/>
</dbReference>
<accession>A0A1I0PHK3</accession>
<gene>
    <name evidence="1" type="ORF">SAMN05444851_1645</name>
</gene>